<comment type="similarity">
    <text evidence="1">Belongs to the thioesterase PaaI family.</text>
</comment>
<dbReference type="PANTHER" id="PTHR21660:SF1">
    <property type="entry name" value="ACYL-COENZYME A THIOESTERASE 13"/>
    <property type="match status" value="1"/>
</dbReference>
<organism evidence="4 5">
    <name type="scientific">Mesobacterium hydrothermale</name>
    <dbReference type="NCBI Taxonomy" id="3111907"/>
    <lineage>
        <taxon>Bacteria</taxon>
        <taxon>Pseudomonadati</taxon>
        <taxon>Pseudomonadota</taxon>
        <taxon>Alphaproteobacteria</taxon>
        <taxon>Rhodobacterales</taxon>
        <taxon>Roseobacteraceae</taxon>
        <taxon>Mesobacterium</taxon>
    </lineage>
</organism>
<comment type="caution">
    <text evidence="4">The sequence shown here is derived from an EMBL/GenBank/DDBJ whole genome shotgun (WGS) entry which is preliminary data.</text>
</comment>
<evidence type="ECO:0000259" key="3">
    <source>
        <dbReference type="Pfam" id="PF03061"/>
    </source>
</evidence>
<dbReference type="GO" id="GO:0016787">
    <property type="term" value="F:hydrolase activity"/>
    <property type="evidence" value="ECO:0007669"/>
    <property type="project" value="UniProtKB-KW"/>
</dbReference>
<dbReference type="EMBL" id="JAYLLH010000006">
    <property type="protein sequence ID" value="MEC3860842.1"/>
    <property type="molecule type" value="Genomic_DNA"/>
</dbReference>
<dbReference type="SUPFAM" id="SSF54637">
    <property type="entry name" value="Thioesterase/thiol ester dehydrase-isomerase"/>
    <property type="match status" value="1"/>
</dbReference>
<evidence type="ECO:0000313" key="5">
    <source>
        <dbReference type="Proteomes" id="UP001348149"/>
    </source>
</evidence>
<dbReference type="RefSeq" id="WP_326296472.1">
    <property type="nucleotide sequence ID" value="NZ_JAYLLH010000006.1"/>
</dbReference>
<dbReference type="InterPro" id="IPR039298">
    <property type="entry name" value="ACOT13"/>
</dbReference>
<name>A0ABU6HEG3_9RHOB</name>
<dbReference type="PANTHER" id="PTHR21660">
    <property type="entry name" value="THIOESTERASE SUPERFAMILY MEMBER-RELATED"/>
    <property type="match status" value="1"/>
</dbReference>
<protein>
    <submittedName>
        <fullName evidence="4">PaaI family thioesterase</fullName>
        <ecNumber evidence="4">3.1.2.-</ecNumber>
    </submittedName>
</protein>
<evidence type="ECO:0000313" key="4">
    <source>
        <dbReference type="EMBL" id="MEC3860842.1"/>
    </source>
</evidence>
<gene>
    <name evidence="4" type="ORF">VK792_06060</name>
</gene>
<keyword evidence="5" id="KW-1185">Reference proteome</keyword>
<evidence type="ECO:0000256" key="2">
    <source>
        <dbReference type="ARBA" id="ARBA00022801"/>
    </source>
</evidence>
<proteinExistence type="inferred from homology"/>
<dbReference type="EC" id="3.1.2.-" evidence="4"/>
<evidence type="ECO:0000256" key="1">
    <source>
        <dbReference type="ARBA" id="ARBA00008324"/>
    </source>
</evidence>
<dbReference type="InterPro" id="IPR006683">
    <property type="entry name" value="Thioestr_dom"/>
</dbReference>
<dbReference type="Gene3D" id="3.10.129.10">
    <property type="entry name" value="Hotdog Thioesterase"/>
    <property type="match status" value="1"/>
</dbReference>
<dbReference type="InterPro" id="IPR003736">
    <property type="entry name" value="PAAI_dom"/>
</dbReference>
<dbReference type="InterPro" id="IPR029069">
    <property type="entry name" value="HotDog_dom_sf"/>
</dbReference>
<reference evidence="4 5" key="1">
    <citation type="submission" date="2024-01" db="EMBL/GenBank/DDBJ databases">
        <title>Mesobacterium rodlantinim sp. nov., isolated from shallow sea hydrothermal systems off Kueishantao Island.</title>
        <authorList>
            <person name="Su Z."/>
            <person name="Tang K."/>
        </authorList>
    </citation>
    <scope>NUCLEOTIDE SEQUENCE [LARGE SCALE GENOMIC DNA]</scope>
    <source>
        <strain evidence="4 5">TK19101</strain>
    </source>
</reference>
<accession>A0ABU6HEG3</accession>
<sequence length="159" mass="16904">MTVTEQTHTGVIAQADLAALSGVAFFEAVRDGRLPHPPLTSLIPMQVIEVDEGRMAWATRPPERFVNPMGQVHGGYAMTVLDSALGCAVHSALPAGRGYTTIEAKVNMTRPIPMDGTVLRAEGWLVTLGGRVATSEAKLTDARGRVLAFGTSTCLVFDI</sequence>
<keyword evidence="2 4" id="KW-0378">Hydrolase</keyword>
<dbReference type="CDD" id="cd03443">
    <property type="entry name" value="PaaI_thioesterase"/>
    <property type="match status" value="1"/>
</dbReference>
<dbReference type="Proteomes" id="UP001348149">
    <property type="component" value="Unassembled WGS sequence"/>
</dbReference>
<dbReference type="Pfam" id="PF03061">
    <property type="entry name" value="4HBT"/>
    <property type="match status" value="1"/>
</dbReference>
<feature type="domain" description="Thioesterase" evidence="3">
    <location>
        <begin position="69"/>
        <end position="147"/>
    </location>
</feature>
<dbReference type="NCBIfam" id="TIGR00369">
    <property type="entry name" value="unchar_dom_1"/>
    <property type="match status" value="1"/>
</dbReference>